<gene>
    <name evidence="3" type="ORF">J2S77_001366</name>
</gene>
<name>A0ABT9VEK9_9BACI</name>
<protein>
    <submittedName>
        <fullName evidence="3">Glucose/arabinose dehydrogenase</fullName>
    </submittedName>
</protein>
<dbReference type="InterPro" id="IPR011041">
    <property type="entry name" value="Quinoprot_gluc/sorb_DH_b-prop"/>
</dbReference>
<evidence type="ECO:0000313" key="4">
    <source>
        <dbReference type="Proteomes" id="UP001224359"/>
    </source>
</evidence>
<evidence type="ECO:0000259" key="2">
    <source>
        <dbReference type="Pfam" id="PF07995"/>
    </source>
</evidence>
<reference evidence="3 4" key="1">
    <citation type="submission" date="2023-07" db="EMBL/GenBank/DDBJ databases">
        <title>Genomic Encyclopedia of Type Strains, Phase IV (KMG-IV): sequencing the most valuable type-strain genomes for metagenomic binning, comparative biology and taxonomic classification.</title>
        <authorList>
            <person name="Goeker M."/>
        </authorList>
    </citation>
    <scope>NUCLEOTIDE SEQUENCE [LARGE SCALE GENOMIC DNA]</scope>
    <source>
        <strain evidence="3 4">DSM 16460</strain>
    </source>
</reference>
<dbReference type="SUPFAM" id="SSF50952">
    <property type="entry name" value="Soluble quinoprotein glucose dehydrogenase"/>
    <property type="match status" value="1"/>
</dbReference>
<keyword evidence="4" id="KW-1185">Reference proteome</keyword>
<proteinExistence type="predicted"/>
<dbReference type="RefSeq" id="WP_306975850.1">
    <property type="nucleotide sequence ID" value="NZ_JAUSTQ010000004.1"/>
</dbReference>
<dbReference type="EMBL" id="JAUSTQ010000004">
    <property type="protein sequence ID" value="MDQ0159402.1"/>
    <property type="molecule type" value="Genomic_DNA"/>
</dbReference>
<feature type="domain" description="Glucose/Sorbosone dehydrogenase" evidence="2">
    <location>
        <begin position="77"/>
        <end position="368"/>
    </location>
</feature>
<dbReference type="PROSITE" id="PS51257">
    <property type="entry name" value="PROKAR_LIPOPROTEIN"/>
    <property type="match status" value="1"/>
</dbReference>
<comment type="caution">
    <text evidence="3">The sequence shown here is derived from an EMBL/GenBank/DDBJ whole genome shotgun (WGS) entry which is preliminary data.</text>
</comment>
<feature type="region of interest" description="Disordered" evidence="1">
    <location>
        <begin position="18"/>
        <end position="60"/>
    </location>
</feature>
<dbReference type="Pfam" id="PF07995">
    <property type="entry name" value="GSDH"/>
    <property type="match status" value="1"/>
</dbReference>
<dbReference type="PANTHER" id="PTHR19328:SF13">
    <property type="entry name" value="HIPL1 PROTEIN"/>
    <property type="match status" value="1"/>
</dbReference>
<dbReference type="PANTHER" id="PTHR19328">
    <property type="entry name" value="HEDGEHOG-INTERACTING PROTEIN"/>
    <property type="match status" value="1"/>
</dbReference>
<evidence type="ECO:0000256" key="1">
    <source>
        <dbReference type="SAM" id="MobiDB-lite"/>
    </source>
</evidence>
<feature type="compositionally biased region" description="Acidic residues" evidence="1">
    <location>
        <begin position="38"/>
        <end position="52"/>
    </location>
</feature>
<organism evidence="3 4">
    <name type="scientific">Alkalibacillus salilacus</name>
    <dbReference type="NCBI Taxonomy" id="284582"/>
    <lineage>
        <taxon>Bacteria</taxon>
        <taxon>Bacillati</taxon>
        <taxon>Bacillota</taxon>
        <taxon>Bacilli</taxon>
        <taxon>Bacillales</taxon>
        <taxon>Bacillaceae</taxon>
        <taxon>Alkalibacillus</taxon>
    </lineage>
</organism>
<accession>A0ABT9VEK9</accession>
<dbReference type="InterPro" id="IPR011042">
    <property type="entry name" value="6-blade_b-propeller_TolB-like"/>
</dbReference>
<dbReference type="Proteomes" id="UP001224359">
    <property type="component" value="Unassembled WGS sequence"/>
</dbReference>
<feature type="region of interest" description="Disordered" evidence="1">
    <location>
        <begin position="362"/>
        <end position="383"/>
    </location>
</feature>
<dbReference type="Gene3D" id="2.120.10.30">
    <property type="entry name" value="TolB, C-terminal domain"/>
    <property type="match status" value="1"/>
</dbReference>
<dbReference type="InterPro" id="IPR012938">
    <property type="entry name" value="Glc/Sorbosone_DH"/>
</dbReference>
<evidence type="ECO:0000313" key="3">
    <source>
        <dbReference type="EMBL" id="MDQ0159402.1"/>
    </source>
</evidence>
<sequence>MKWTFPLFMALFLLGCQTDGNQETEEPTEESSDKAASEEDSTEESGETESSENGDPNGENVEELTFLEEPETVVDDLNSPWNIVKNDDEFYMTERSGSIVYFDGENMKRQTIELEQEVVSGQGEEGLLGMVLDPEDDQTAYIYHTYQTGEGMFNRIIAIELSNQTWQETDVLVDEIPAGRIHDGGRLAIGPDDYLYATTGDAGDENLSQETDNLAGKILRMDFDGSIPDDQPFEDSLIYSYGHRNPQGLDWNENDELYSSEHGSTAYDEINHIEPGNNYGWPVVRGDDTADGMEPPTIHSGEETWAPSGAAFDDAGNLLVTGLAGQSLYRFDIESGNQEIILDDEGRLRDILVADGEAYVLTNNTDGRGNPEEDDDQLSKIAE</sequence>